<accession>A0A951QPP6</accession>
<feature type="repeat" description="WD" evidence="3">
    <location>
        <begin position="532"/>
        <end position="573"/>
    </location>
</feature>
<feature type="transmembrane region" description="Helical" evidence="4">
    <location>
        <begin position="6"/>
        <end position="28"/>
    </location>
</feature>
<dbReference type="PROSITE" id="PS00678">
    <property type="entry name" value="WD_REPEATS_1"/>
    <property type="match status" value="12"/>
</dbReference>
<feature type="repeat" description="WD" evidence="3">
    <location>
        <begin position="742"/>
        <end position="782"/>
    </location>
</feature>
<dbReference type="PROSITE" id="PS50082">
    <property type="entry name" value="WD_REPEATS_2"/>
    <property type="match status" value="14"/>
</dbReference>
<dbReference type="Pfam" id="PF25173">
    <property type="entry name" value="Beta-prop_WDR3_1st"/>
    <property type="match status" value="1"/>
</dbReference>
<dbReference type="SUPFAM" id="SSF52540">
    <property type="entry name" value="P-loop containing nucleoside triphosphate hydrolases"/>
    <property type="match status" value="1"/>
</dbReference>
<dbReference type="InterPro" id="IPR001680">
    <property type="entry name" value="WD40_rpt"/>
</dbReference>
<dbReference type="Gene3D" id="3.40.50.300">
    <property type="entry name" value="P-loop containing nucleotide triphosphate hydrolases"/>
    <property type="match status" value="1"/>
</dbReference>
<feature type="repeat" description="WD" evidence="3">
    <location>
        <begin position="825"/>
        <end position="871"/>
    </location>
</feature>
<dbReference type="PANTHER" id="PTHR19879:SF9">
    <property type="entry name" value="TRANSCRIPTION INITIATION FACTOR TFIID SUBUNIT 5"/>
    <property type="match status" value="1"/>
</dbReference>
<name>A0A951QPP6_9CYAN</name>
<reference evidence="7" key="1">
    <citation type="submission" date="2021-05" db="EMBL/GenBank/DDBJ databases">
        <authorList>
            <person name="Pietrasiak N."/>
            <person name="Ward R."/>
            <person name="Stajich J.E."/>
            <person name="Kurbessoian T."/>
        </authorList>
    </citation>
    <scope>NUCLEOTIDE SEQUENCE</scope>
    <source>
        <strain evidence="7">GSE-NOS-MK-12-04C</strain>
    </source>
</reference>
<reference evidence="7" key="2">
    <citation type="journal article" date="2022" name="Microbiol. Resour. Announc.">
        <title>Metagenome Sequencing to Explore Phylogenomics of Terrestrial Cyanobacteria.</title>
        <authorList>
            <person name="Ward R.D."/>
            <person name="Stajich J.E."/>
            <person name="Johansen J.R."/>
            <person name="Huntemann M."/>
            <person name="Clum A."/>
            <person name="Foster B."/>
            <person name="Foster B."/>
            <person name="Roux S."/>
            <person name="Palaniappan K."/>
            <person name="Varghese N."/>
            <person name="Mukherjee S."/>
            <person name="Reddy T.B.K."/>
            <person name="Daum C."/>
            <person name="Copeland A."/>
            <person name="Chen I.A."/>
            <person name="Ivanova N.N."/>
            <person name="Kyrpides N.C."/>
            <person name="Shapiro N."/>
            <person name="Eloe-Fadrosh E.A."/>
            <person name="Pietrasiak N."/>
        </authorList>
    </citation>
    <scope>NUCLEOTIDE SEQUENCE</scope>
    <source>
        <strain evidence="7">GSE-NOS-MK-12-04C</strain>
    </source>
</reference>
<feature type="repeat" description="WD" evidence="3">
    <location>
        <begin position="1040"/>
        <end position="1081"/>
    </location>
</feature>
<organism evidence="7 8">
    <name type="scientific">Cyanomargarita calcarea GSE-NOS-MK-12-04C</name>
    <dbReference type="NCBI Taxonomy" id="2839659"/>
    <lineage>
        <taxon>Bacteria</taxon>
        <taxon>Bacillati</taxon>
        <taxon>Cyanobacteriota</taxon>
        <taxon>Cyanophyceae</taxon>
        <taxon>Nostocales</taxon>
        <taxon>Cyanomargaritaceae</taxon>
        <taxon>Cyanomargarita</taxon>
    </lineage>
</organism>
<dbReference type="InterPro" id="IPR019775">
    <property type="entry name" value="WD40_repeat_CS"/>
</dbReference>
<comment type="caution">
    <text evidence="7">The sequence shown here is derived from an EMBL/GenBank/DDBJ whole genome shotgun (WGS) entry which is preliminary data.</text>
</comment>
<sequence>MDPITTSIGFVIGLIGFLASTVQILDYLDKRREKQQTIERVEKQKVIHTLDVTPIQNLKFFSQTAGSAVQNRIDWGEATDVSVFYGRIEEIAKLKNWVVQERCRLVALIGIGGIGKTSLSIKLTQEIQDNFEYIIWRTLRNAPPIKEILADFIKFLSNQQETDLPEEVSARISLLIDYLCTSRCLLVLDNVESILQPGQSGVQRISYRDGYEDYGELFRRIGGTSHQSCLIITSREKPQEVAASEGETFPVRSWQLTGLKTQEGEEIFHAKGLSGTEAEQERLIQFYQGSPLALKIISTTVKELFDGNISDFLSQGSVVFGGIRQVLEQQCDRLSDLEREVMYWLAINREPVSLKELREDIVSLASQPNLIEAFESLIRRSLIEKNASLFTLQPVVMEYLTDTLIEQVSEEIQTGKIEVFNKYALIKATAKDYIRESQIRFIVQFVIDKLLASLRNKKNIENQLNTIILSLQEKLPPETGYAGGNILNLLRYLETDFTEYNFSNLIISQAYLQGINLQRVNFADSEITKSVFTQTFGSIHSVAFSPDGKLLVAGDTDGQIRVWEVADGKEILSFQAHTSWIYSVIFSPDGVSFASASRDKTISLWNVITGECLKTLQGETSSVRSIAFSPNGQIIASATFGKYIGLWDINTGECIIKLHYKDHWVRKVVFSPDGQTLASGGSDETVCLWDVKTGECLKIFQGHTQSVRAIIFSPDGKMIVSASGDRTIRLWDVANGQCLGILQGHTDTIESLALSGDGQIASASQDKTIKLWDINTKECLKTLKGHTYPVESIDFSPNGNILASGSHDQTVRLWDVQDGKSLKIFQGYSSWVVSLAFSPNVGTQDFLPILASANNHSVSLWDFTTGECVNNFQGHSSYLWSVCFNPQGNIIASGSQDSTVRLWDVKTGICLKILRGHNYIVRSVCFSPDGEILASSGSDNTIKLWNVSEGKCLHTLNKHTKTIRSIAFSPDGKIIASGSYDRTIILWDANTGEQIKVLRGSRNEVYTVAFSPNGNILASGNVDQTIQLWDMNTREHIQTLEGHSLVVQSIAFSPDGETLVSCSADKTIKLWNVSTGECLRTLLGHTTVIRSVAITPDGTYIASGSQDETIRFWDFNTGECQKILRVPRPYEGMNTTGVTGLTEAQKATLKALGAVESGSIPNV</sequence>
<dbReference type="PRINTS" id="PR00364">
    <property type="entry name" value="DISEASERSIST"/>
</dbReference>
<keyword evidence="4" id="KW-0812">Transmembrane</keyword>
<dbReference type="CDD" id="cd00200">
    <property type="entry name" value="WD40"/>
    <property type="match status" value="2"/>
</dbReference>
<dbReference type="Proteomes" id="UP000729701">
    <property type="component" value="Unassembled WGS sequence"/>
</dbReference>
<keyword evidence="4" id="KW-1133">Transmembrane helix</keyword>
<evidence type="ECO:0000256" key="2">
    <source>
        <dbReference type="ARBA" id="ARBA00022737"/>
    </source>
</evidence>
<evidence type="ECO:0000256" key="4">
    <source>
        <dbReference type="SAM" id="Phobius"/>
    </source>
</evidence>
<dbReference type="InterPro" id="IPR036322">
    <property type="entry name" value="WD40_repeat_dom_sf"/>
</dbReference>
<feature type="repeat" description="WD" evidence="3">
    <location>
        <begin position="914"/>
        <end position="955"/>
    </location>
</feature>
<feature type="repeat" description="WD" evidence="3">
    <location>
        <begin position="616"/>
        <end position="657"/>
    </location>
</feature>
<feature type="repeat" description="WD" evidence="3">
    <location>
        <begin position="574"/>
        <end position="615"/>
    </location>
</feature>
<dbReference type="Gene3D" id="2.130.10.10">
    <property type="entry name" value="YVTN repeat-like/Quinoprotein amine dehydrogenase"/>
    <property type="match status" value="6"/>
</dbReference>
<keyword evidence="1 3" id="KW-0853">WD repeat</keyword>
<evidence type="ECO:0000313" key="7">
    <source>
        <dbReference type="EMBL" id="MBW4669678.1"/>
    </source>
</evidence>
<feature type="repeat" description="WD" evidence="3">
    <location>
        <begin position="783"/>
        <end position="824"/>
    </location>
</feature>
<dbReference type="GO" id="GO:0043531">
    <property type="term" value="F:ADP binding"/>
    <property type="evidence" value="ECO:0007669"/>
    <property type="project" value="InterPro"/>
</dbReference>
<dbReference type="SUPFAM" id="SSF50978">
    <property type="entry name" value="WD40 repeat-like"/>
    <property type="match status" value="3"/>
</dbReference>
<dbReference type="PANTHER" id="PTHR19879">
    <property type="entry name" value="TRANSCRIPTION INITIATION FACTOR TFIID"/>
    <property type="match status" value="1"/>
</dbReference>
<dbReference type="InterPro" id="IPR020472">
    <property type="entry name" value="WD40_PAC1"/>
</dbReference>
<protein>
    <submittedName>
        <fullName evidence="7">Uncharacterized protein</fullName>
    </submittedName>
</protein>
<dbReference type="InterPro" id="IPR002182">
    <property type="entry name" value="NB-ARC"/>
</dbReference>
<dbReference type="SMART" id="SM00320">
    <property type="entry name" value="WD40"/>
    <property type="match status" value="14"/>
</dbReference>
<dbReference type="Pfam" id="PF00931">
    <property type="entry name" value="NB-ARC"/>
    <property type="match status" value="1"/>
</dbReference>
<feature type="repeat" description="WD" evidence="3">
    <location>
        <begin position="658"/>
        <end position="699"/>
    </location>
</feature>
<keyword evidence="4" id="KW-0472">Membrane</keyword>
<evidence type="ECO:0000256" key="3">
    <source>
        <dbReference type="PROSITE-ProRule" id="PRU00221"/>
    </source>
</evidence>
<dbReference type="Pfam" id="PF00400">
    <property type="entry name" value="WD40"/>
    <property type="match status" value="4"/>
</dbReference>
<feature type="domain" description="NB-ARC" evidence="5">
    <location>
        <begin position="90"/>
        <end position="191"/>
    </location>
</feature>
<dbReference type="PRINTS" id="PR00320">
    <property type="entry name" value="GPROTEINBRPT"/>
</dbReference>
<dbReference type="InterPro" id="IPR055442">
    <property type="entry name" value="Beta-prop_EML-like_2nd"/>
</dbReference>
<dbReference type="AlphaFoldDB" id="A0A951QPP6"/>
<dbReference type="PROSITE" id="PS50294">
    <property type="entry name" value="WD_REPEATS_REGION"/>
    <property type="match status" value="13"/>
</dbReference>
<evidence type="ECO:0000256" key="1">
    <source>
        <dbReference type="ARBA" id="ARBA00022574"/>
    </source>
</evidence>
<feature type="domain" description="EML-like second beta-propeller" evidence="6">
    <location>
        <begin position="933"/>
        <end position="1078"/>
    </location>
</feature>
<feature type="repeat" description="WD" evidence="3">
    <location>
        <begin position="700"/>
        <end position="741"/>
    </location>
</feature>
<evidence type="ECO:0000259" key="6">
    <source>
        <dbReference type="Pfam" id="PF23414"/>
    </source>
</evidence>
<dbReference type="EMBL" id="JAHHGZ010000023">
    <property type="protein sequence ID" value="MBW4669678.1"/>
    <property type="molecule type" value="Genomic_DNA"/>
</dbReference>
<feature type="repeat" description="WD" evidence="3">
    <location>
        <begin position="956"/>
        <end position="997"/>
    </location>
</feature>
<proteinExistence type="predicted"/>
<feature type="repeat" description="WD" evidence="3">
    <location>
        <begin position="1082"/>
        <end position="1123"/>
    </location>
</feature>
<keyword evidence="2" id="KW-0677">Repeat</keyword>
<gene>
    <name evidence="7" type="ORF">KME60_20245</name>
</gene>
<dbReference type="Pfam" id="PF23414">
    <property type="entry name" value="Beta-prop_EML_2"/>
    <property type="match status" value="1"/>
</dbReference>
<evidence type="ECO:0000259" key="5">
    <source>
        <dbReference type="Pfam" id="PF00931"/>
    </source>
</evidence>
<feature type="repeat" description="WD" evidence="3">
    <location>
        <begin position="872"/>
        <end position="913"/>
    </location>
</feature>
<evidence type="ECO:0000313" key="8">
    <source>
        <dbReference type="Proteomes" id="UP000729701"/>
    </source>
</evidence>
<dbReference type="InterPro" id="IPR027417">
    <property type="entry name" value="P-loop_NTPase"/>
</dbReference>
<feature type="repeat" description="WD" evidence="3">
    <location>
        <begin position="998"/>
        <end position="1039"/>
    </location>
</feature>
<dbReference type="InterPro" id="IPR015943">
    <property type="entry name" value="WD40/YVTN_repeat-like_dom_sf"/>
</dbReference>